<protein>
    <recommendedName>
        <fullName evidence="2 5">Basal-body rod modification protein FlgD</fullName>
    </recommendedName>
</protein>
<organism evidence="9 10">
    <name type="scientific">Paraburkholderia sacchari</name>
    <dbReference type="NCBI Taxonomy" id="159450"/>
    <lineage>
        <taxon>Bacteria</taxon>
        <taxon>Pseudomonadati</taxon>
        <taxon>Pseudomonadota</taxon>
        <taxon>Betaproteobacteria</taxon>
        <taxon>Burkholderiales</taxon>
        <taxon>Burkholderiaceae</taxon>
        <taxon>Paraburkholderia</taxon>
    </lineage>
</organism>
<dbReference type="Pfam" id="PF03963">
    <property type="entry name" value="FlgD"/>
    <property type="match status" value="1"/>
</dbReference>
<accession>A0A8T6Z8N9</accession>
<keyword evidence="9" id="KW-0969">Cilium</keyword>
<comment type="function">
    <text evidence="4 5">Required for flagellar hook formation. May act as a scaffolding protein.</text>
</comment>
<name>A0A8T6Z8N9_9BURK</name>
<keyword evidence="9" id="KW-0966">Cell projection</keyword>
<dbReference type="GO" id="GO:0044781">
    <property type="term" value="P:bacterial-type flagellum organization"/>
    <property type="evidence" value="ECO:0007669"/>
    <property type="project" value="UniProtKB-UniRule"/>
</dbReference>
<dbReference type="InterPro" id="IPR025965">
    <property type="entry name" value="FlgD/Vpr_Ig-like"/>
</dbReference>
<dbReference type="Gene3D" id="2.60.40.4070">
    <property type="match status" value="1"/>
</dbReference>
<dbReference type="Gene3D" id="2.30.30.910">
    <property type="match status" value="1"/>
</dbReference>
<evidence type="ECO:0000313" key="9">
    <source>
        <dbReference type="EMBL" id="NLP60963.1"/>
    </source>
</evidence>
<keyword evidence="9" id="KW-0282">Flagellum</keyword>
<dbReference type="Proteomes" id="UP000030460">
    <property type="component" value="Unassembled WGS sequence"/>
</dbReference>
<sequence length="218" mass="21177">MNPTAAASGKSSASGTGSTSGTDLQNTFLQLLVTQLQNQDPTNPMDSSQMTSQLAQINTVTGIQQLNTSLSSLSTQLSAGQNAQAALLIGSTVLAPGSSMTVTGGAAPQLGVTLPSAASDVKLTITNSAGQVVNTLDLGAQSAGTIPVTWNGTDTAGNAVADGAYTVSASATINGQAGTATALVASKVQGVIQQSDGGAGLSLANGKTVSLSGVAGIL</sequence>
<feature type="region of interest" description="Disordered" evidence="6">
    <location>
        <begin position="1"/>
        <end position="20"/>
    </location>
</feature>
<evidence type="ECO:0000256" key="2">
    <source>
        <dbReference type="ARBA" id="ARBA00016013"/>
    </source>
</evidence>
<dbReference type="Pfam" id="PF13861">
    <property type="entry name" value="FLgD_tudor"/>
    <property type="match status" value="1"/>
</dbReference>
<dbReference type="EMBL" id="JTDB02000002">
    <property type="protein sequence ID" value="NLP60963.1"/>
    <property type="molecule type" value="Genomic_DNA"/>
</dbReference>
<reference evidence="9" key="1">
    <citation type="journal article" date="2015" name="Genome Announc.">
        <title>Draft Genome Sequence of the Polyhydroxyalkanoate-Producing Bacterium Burkholderia sacchari LMG 19450 Isolated from Brazilian Sugarcane Plantation Soil.</title>
        <authorList>
            <person name="Alexandrino P.M."/>
            <person name="Mendonca T.T."/>
            <person name="Guaman Bautista L.P."/>
            <person name="Cherix J."/>
            <person name="Lozano-Sakalauskas G.C."/>
            <person name="Fujita A."/>
            <person name="Ramos Filho E."/>
            <person name="Long P."/>
            <person name="Padilla G."/>
            <person name="Taciro M.K."/>
            <person name="Gomez J.G."/>
            <person name="Silva L.F."/>
        </authorList>
    </citation>
    <scope>NUCLEOTIDE SEQUENCE</scope>
    <source>
        <strain evidence="9">LMG 19450</strain>
    </source>
</reference>
<dbReference type="RefSeq" id="WP_084225853.1">
    <property type="nucleotide sequence ID" value="NZ_CADFGF010000001.1"/>
</dbReference>
<feature type="domain" description="FlgD/Vpr Ig-like" evidence="7">
    <location>
        <begin position="99"/>
        <end position="173"/>
    </location>
</feature>
<evidence type="ECO:0000256" key="5">
    <source>
        <dbReference type="RuleBase" id="RU362076"/>
    </source>
</evidence>
<comment type="similarity">
    <text evidence="1 5">Belongs to the FlgD family.</text>
</comment>
<evidence type="ECO:0000259" key="7">
    <source>
        <dbReference type="Pfam" id="PF13860"/>
    </source>
</evidence>
<dbReference type="AlphaFoldDB" id="A0A8T6Z8N9"/>
<evidence type="ECO:0000256" key="3">
    <source>
        <dbReference type="ARBA" id="ARBA00022795"/>
    </source>
</evidence>
<evidence type="ECO:0000256" key="1">
    <source>
        <dbReference type="ARBA" id="ARBA00010577"/>
    </source>
</evidence>
<keyword evidence="3 5" id="KW-1005">Bacterial flagellum biogenesis</keyword>
<dbReference type="Pfam" id="PF13860">
    <property type="entry name" value="FlgD_ig"/>
    <property type="match status" value="1"/>
</dbReference>
<gene>
    <name evidence="9" type="ORF">NH14_007295</name>
</gene>
<keyword evidence="10" id="KW-1185">Reference proteome</keyword>
<feature type="domain" description="FlgD Tudor-like" evidence="8">
    <location>
        <begin position="81"/>
        <end position="214"/>
    </location>
</feature>
<evidence type="ECO:0000259" key="8">
    <source>
        <dbReference type="Pfam" id="PF13861"/>
    </source>
</evidence>
<dbReference type="OrthoDB" id="9785233at2"/>
<comment type="caution">
    <text evidence="9">The sequence shown here is derived from an EMBL/GenBank/DDBJ whole genome shotgun (WGS) entry which is preliminary data.</text>
</comment>
<evidence type="ECO:0000313" key="10">
    <source>
        <dbReference type="Proteomes" id="UP000030460"/>
    </source>
</evidence>
<reference evidence="9" key="2">
    <citation type="submission" date="2020-04" db="EMBL/GenBank/DDBJ databases">
        <authorList>
            <person name="Alexandrino P."/>
            <person name="Mendonca T."/>
            <person name="Guaman L."/>
            <person name="Cherix J."/>
            <person name="Lozano-Sakalauskas G."/>
            <person name="Fujita A."/>
            <person name="Filho E.R."/>
            <person name="Long P."/>
            <person name="Padilla G."/>
            <person name="Taciro M.K."/>
            <person name="Gomez J.G."/>
            <person name="Silva L.F."/>
            <person name="Torres M."/>
        </authorList>
    </citation>
    <scope>NUCLEOTIDE SEQUENCE</scope>
    <source>
        <strain evidence="9">LMG 19450</strain>
    </source>
</reference>
<evidence type="ECO:0000256" key="4">
    <source>
        <dbReference type="ARBA" id="ARBA00024746"/>
    </source>
</evidence>
<dbReference type="InterPro" id="IPR025963">
    <property type="entry name" value="FLgD_Tudor"/>
</dbReference>
<dbReference type="InterPro" id="IPR005648">
    <property type="entry name" value="FlgD"/>
</dbReference>
<evidence type="ECO:0000256" key="6">
    <source>
        <dbReference type="SAM" id="MobiDB-lite"/>
    </source>
</evidence>
<proteinExistence type="inferred from homology"/>